<accession>A0A7W3LJW4</accession>
<reference evidence="1 2" key="1">
    <citation type="submission" date="2020-08" db="EMBL/GenBank/DDBJ databases">
        <title>Genomic Encyclopedia of Type Strains, Phase IV (KMG-IV): sequencing the most valuable type-strain genomes for metagenomic binning, comparative biology and taxonomic classification.</title>
        <authorList>
            <person name="Goeker M."/>
        </authorList>
    </citation>
    <scope>NUCLEOTIDE SEQUENCE [LARGE SCALE GENOMIC DNA]</scope>
    <source>
        <strain evidence="1 2">DSM 44197</strain>
    </source>
</reference>
<keyword evidence="2" id="KW-1185">Reference proteome</keyword>
<gene>
    <name evidence="1" type="ORF">HNR61_001023</name>
</gene>
<evidence type="ECO:0000313" key="1">
    <source>
        <dbReference type="EMBL" id="MBA8949425.1"/>
    </source>
</evidence>
<proteinExistence type="predicted"/>
<dbReference type="RefSeq" id="WP_182841856.1">
    <property type="nucleotide sequence ID" value="NZ_BAAALP010000090.1"/>
</dbReference>
<comment type="caution">
    <text evidence="1">The sequence shown here is derived from an EMBL/GenBank/DDBJ whole genome shotgun (WGS) entry which is preliminary data.</text>
</comment>
<dbReference type="EMBL" id="JACJIA010000001">
    <property type="protein sequence ID" value="MBA8949425.1"/>
    <property type="molecule type" value="Genomic_DNA"/>
</dbReference>
<organism evidence="1 2">
    <name type="scientific">Actinomadura namibiensis</name>
    <dbReference type="NCBI Taxonomy" id="182080"/>
    <lineage>
        <taxon>Bacteria</taxon>
        <taxon>Bacillati</taxon>
        <taxon>Actinomycetota</taxon>
        <taxon>Actinomycetes</taxon>
        <taxon>Streptosporangiales</taxon>
        <taxon>Thermomonosporaceae</taxon>
        <taxon>Actinomadura</taxon>
    </lineage>
</organism>
<dbReference type="Proteomes" id="UP000572680">
    <property type="component" value="Unassembled WGS sequence"/>
</dbReference>
<sequence length="277" mass="30292">MADRANYVIVRDGTWSLHESRRGAPRLEGDLLEGPEAATREFGGFRRGEGWLGDGLAAAAALVDHDRRRLLYYSTEIDDYAWRAAVRETLRRVWSGWDVRWAFDGQGDLAAYVGCDRAVVRDGSSPSPLWASHGTADFVGCLVTVADTGGTRAYALDTPFSDLLARGVDLVGALPEGARVTECLSLPESGIHFDMAGRSAGFWTVQPVRGADERARAHRPGWEWAMWNDRYGEQIVRSGLELPEPDMAGAYEELRRRTRAGSPALAVIDVLGSGARG</sequence>
<dbReference type="AlphaFoldDB" id="A0A7W3LJW4"/>
<name>A0A7W3LJW4_ACTNM</name>
<protein>
    <submittedName>
        <fullName evidence="1">Uncharacterized protein</fullName>
    </submittedName>
</protein>
<evidence type="ECO:0000313" key="2">
    <source>
        <dbReference type="Proteomes" id="UP000572680"/>
    </source>
</evidence>